<evidence type="ECO:0000313" key="1">
    <source>
        <dbReference type="EMBL" id="SPD08851.1"/>
    </source>
</evidence>
<dbReference type="AlphaFoldDB" id="A0A2N9HB33"/>
<organism evidence="1">
    <name type="scientific">Fagus sylvatica</name>
    <name type="common">Beechnut</name>
    <dbReference type="NCBI Taxonomy" id="28930"/>
    <lineage>
        <taxon>Eukaryota</taxon>
        <taxon>Viridiplantae</taxon>
        <taxon>Streptophyta</taxon>
        <taxon>Embryophyta</taxon>
        <taxon>Tracheophyta</taxon>
        <taxon>Spermatophyta</taxon>
        <taxon>Magnoliopsida</taxon>
        <taxon>eudicotyledons</taxon>
        <taxon>Gunneridae</taxon>
        <taxon>Pentapetalae</taxon>
        <taxon>rosids</taxon>
        <taxon>fabids</taxon>
        <taxon>Fagales</taxon>
        <taxon>Fagaceae</taxon>
        <taxon>Fagus</taxon>
    </lineage>
</organism>
<proteinExistence type="predicted"/>
<accession>A0A2N9HB33</accession>
<sequence>METNTPKVLIPIANGIEPMEAMIMLMFGNYFHVRSQWLLWRRNSLSIDATYGIKIHANAFISNCANNVFDLIALPV</sequence>
<protein>
    <submittedName>
        <fullName evidence="1">Uncharacterized protein</fullName>
    </submittedName>
</protein>
<reference evidence="1" key="1">
    <citation type="submission" date="2018-02" db="EMBL/GenBank/DDBJ databases">
        <authorList>
            <person name="Cohen D.B."/>
            <person name="Kent A.D."/>
        </authorList>
    </citation>
    <scope>NUCLEOTIDE SEQUENCE</scope>
</reference>
<name>A0A2N9HB33_FAGSY</name>
<dbReference type="EMBL" id="OIVN01003112">
    <property type="protein sequence ID" value="SPD08851.1"/>
    <property type="molecule type" value="Genomic_DNA"/>
</dbReference>
<gene>
    <name evidence="1" type="ORF">FSB_LOCUS36733</name>
</gene>